<feature type="compositionally biased region" description="Basic residues" evidence="1">
    <location>
        <begin position="1"/>
        <end position="14"/>
    </location>
</feature>
<organism evidence="2 3">
    <name type="scientific">Actinoplanes lutulentus</name>
    <dbReference type="NCBI Taxonomy" id="1287878"/>
    <lineage>
        <taxon>Bacteria</taxon>
        <taxon>Bacillati</taxon>
        <taxon>Actinomycetota</taxon>
        <taxon>Actinomycetes</taxon>
        <taxon>Micromonosporales</taxon>
        <taxon>Micromonosporaceae</taxon>
        <taxon>Actinoplanes</taxon>
    </lineage>
</organism>
<feature type="compositionally biased region" description="Pro residues" evidence="1">
    <location>
        <begin position="144"/>
        <end position="153"/>
    </location>
</feature>
<feature type="compositionally biased region" description="Low complexity" evidence="1">
    <location>
        <begin position="229"/>
        <end position="245"/>
    </location>
</feature>
<accession>A0A327ZI36</accession>
<gene>
    <name evidence="2" type="ORF">B0I29_109205</name>
</gene>
<sequence length="245" mass="27720">MVRPRPGRRRRRASRLTAAVPLLERPRRIRELRRTAGRCLDHDGSKASPAGPRPQLPKPTKSAPHPLSRPNHPPKPPKRRGMPTPRQLRNPRPHQPTTPRPAPSRPRQNRNKNRNRIRNRQPPQNQPARSRTTPAQPATKGGAPPAPGRPPPWQARHGYAPDRRQPSRPSRPIPPNPQLPHPRLPRSKKLPHPRCPRSKNPQRHQPAHRHRLPPSPKALSLHPRSRPLPTRGPARATTAWPATPG</sequence>
<proteinExistence type="predicted"/>
<feature type="compositionally biased region" description="Basic residues" evidence="1">
    <location>
        <begin position="183"/>
        <end position="212"/>
    </location>
</feature>
<feature type="region of interest" description="Disordered" evidence="1">
    <location>
        <begin position="1"/>
        <end position="245"/>
    </location>
</feature>
<feature type="compositionally biased region" description="Basic residues" evidence="1">
    <location>
        <begin position="107"/>
        <end position="119"/>
    </location>
</feature>
<reference evidence="2 3" key="1">
    <citation type="submission" date="2018-06" db="EMBL/GenBank/DDBJ databases">
        <title>Genomic Encyclopedia of Type Strains, Phase III (KMG-III): the genomes of soil and plant-associated and newly described type strains.</title>
        <authorList>
            <person name="Whitman W."/>
        </authorList>
    </citation>
    <scope>NUCLEOTIDE SEQUENCE [LARGE SCALE GENOMIC DNA]</scope>
    <source>
        <strain evidence="2 3">CGMCC 4.7090</strain>
    </source>
</reference>
<dbReference type="Proteomes" id="UP000249341">
    <property type="component" value="Unassembled WGS sequence"/>
</dbReference>
<name>A0A327ZI36_9ACTN</name>
<feature type="compositionally biased region" description="Pro residues" evidence="1">
    <location>
        <begin position="93"/>
        <end position="104"/>
    </location>
</feature>
<dbReference type="EMBL" id="QLMJ01000009">
    <property type="protein sequence ID" value="RAK35731.1"/>
    <property type="molecule type" value="Genomic_DNA"/>
</dbReference>
<feature type="compositionally biased region" description="Low complexity" evidence="1">
    <location>
        <begin position="120"/>
        <end position="143"/>
    </location>
</feature>
<keyword evidence="3" id="KW-1185">Reference proteome</keyword>
<dbReference type="AlphaFoldDB" id="A0A327ZI36"/>
<evidence type="ECO:0000256" key="1">
    <source>
        <dbReference type="SAM" id="MobiDB-lite"/>
    </source>
</evidence>
<evidence type="ECO:0000313" key="3">
    <source>
        <dbReference type="Proteomes" id="UP000249341"/>
    </source>
</evidence>
<evidence type="ECO:0000313" key="2">
    <source>
        <dbReference type="EMBL" id="RAK35731.1"/>
    </source>
</evidence>
<feature type="compositionally biased region" description="Pro residues" evidence="1">
    <location>
        <begin position="169"/>
        <end position="182"/>
    </location>
</feature>
<protein>
    <submittedName>
        <fullName evidence="2">Uncharacterized protein</fullName>
    </submittedName>
</protein>
<comment type="caution">
    <text evidence="2">The sequence shown here is derived from an EMBL/GenBank/DDBJ whole genome shotgun (WGS) entry which is preliminary data.</text>
</comment>